<evidence type="ECO:0008006" key="4">
    <source>
        <dbReference type="Google" id="ProtNLM"/>
    </source>
</evidence>
<keyword evidence="3" id="KW-1185">Reference proteome</keyword>
<dbReference type="EMBL" id="KL367475">
    <property type="protein sequence ID" value="KFD73094.1"/>
    <property type="molecule type" value="Genomic_DNA"/>
</dbReference>
<dbReference type="Proteomes" id="UP000030764">
    <property type="component" value="Unassembled WGS sequence"/>
</dbReference>
<sequence>MQHLKDKAFNNTNAAFVPSIFKRYVDNIFAIVEKDKEELEYLNSLFPNCISFTIEKETRNQLPFLDALVIRSPGRLRNTVYRNPTHSVCYLHFACHHPRSLMTGIIRGIVDRAMSI</sequence>
<dbReference type="Proteomes" id="UP000030758">
    <property type="component" value="Unassembled WGS sequence"/>
</dbReference>
<name>A0A085NUE8_9BILA</name>
<reference evidence="2 3" key="1">
    <citation type="journal article" date="2014" name="Nat. Genet.">
        <title>Genome and transcriptome of the porcine whipworm Trichuris suis.</title>
        <authorList>
            <person name="Jex A.R."/>
            <person name="Nejsum P."/>
            <person name="Schwarz E.M."/>
            <person name="Hu L."/>
            <person name="Young N.D."/>
            <person name="Hall R.S."/>
            <person name="Korhonen P.K."/>
            <person name="Liao S."/>
            <person name="Thamsborg S."/>
            <person name="Xia J."/>
            <person name="Xu P."/>
            <person name="Wang S."/>
            <person name="Scheerlinck J.P."/>
            <person name="Hofmann A."/>
            <person name="Sternberg P.W."/>
            <person name="Wang J."/>
            <person name="Gasser R.B."/>
        </authorList>
    </citation>
    <scope>NUCLEOTIDE SEQUENCE [LARGE SCALE GENOMIC DNA]</scope>
    <source>
        <strain evidence="2">DCEP-RM93F</strain>
        <strain evidence="1">DCEP-RM93M</strain>
    </source>
</reference>
<dbReference type="EMBL" id="KL363182">
    <property type="protein sequence ID" value="KFD59051.1"/>
    <property type="molecule type" value="Genomic_DNA"/>
</dbReference>
<gene>
    <name evidence="1" type="ORF">M513_00214</name>
    <name evidence="2" type="ORF">M514_00214</name>
</gene>
<dbReference type="AlphaFoldDB" id="A0A085NUE8"/>
<dbReference type="PANTHER" id="PTHR21301">
    <property type="entry name" value="REVERSE TRANSCRIPTASE"/>
    <property type="match status" value="1"/>
</dbReference>
<organism evidence="2">
    <name type="scientific">Trichuris suis</name>
    <name type="common">pig whipworm</name>
    <dbReference type="NCBI Taxonomy" id="68888"/>
    <lineage>
        <taxon>Eukaryota</taxon>
        <taxon>Metazoa</taxon>
        <taxon>Ecdysozoa</taxon>
        <taxon>Nematoda</taxon>
        <taxon>Enoplea</taxon>
        <taxon>Dorylaimia</taxon>
        <taxon>Trichinellida</taxon>
        <taxon>Trichuridae</taxon>
        <taxon>Trichuris</taxon>
    </lineage>
</organism>
<proteinExistence type="predicted"/>
<evidence type="ECO:0000313" key="3">
    <source>
        <dbReference type="Proteomes" id="UP000030764"/>
    </source>
</evidence>
<evidence type="ECO:0000313" key="2">
    <source>
        <dbReference type="EMBL" id="KFD73094.1"/>
    </source>
</evidence>
<accession>A0A085NUE8</accession>
<evidence type="ECO:0000313" key="1">
    <source>
        <dbReference type="EMBL" id="KFD59051.1"/>
    </source>
</evidence>
<protein>
    <recommendedName>
        <fullName evidence="4">Reverse transcriptase domain-containing protein</fullName>
    </recommendedName>
</protein>
<dbReference type="PANTHER" id="PTHR21301:SF10">
    <property type="entry name" value="REVERSE TRANSCRIPTASE DOMAIN-CONTAINING PROTEIN"/>
    <property type="match status" value="1"/>
</dbReference>